<name>A0A0S4FM50_METFO</name>
<dbReference type="AlphaFoldDB" id="A0A0S4FM50"/>
<keyword evidence="2" id="KW-1185">Reference proteome</keyword>
<reference evidence="1" key="1">
    <citation type="submission" date="2014-09" db="EMBL/GenBank/DDBJ databases">
        <authorList>
            <person name="Wibberg D."/>
        </authorList>
    </citation>
    <scope>NUCLEOTIDE SEQUENCE [LARGE SCALE GENOMIC DNA]</scope>
    <source>
        <strain evidence="1">Mb9</strain>
    </source>
</reference>
<organism evidence="1 2">
    <name type="scientific">Methanobacterium formicicum</name>
    <dbReference type="NCBI Taxonomy" id="2162"/>
    <lineage>
        <taxon>Archaea</taxon>
        <taxon>Methanobacteriati</taxon>
        <taxon>Methanobacteriota</taxon>
        <taxon>Methanomada group</taxon>
        <taxon>Methanobacteria</taxon>
        <taxon>Methanobacteriales</taxon>
        <taxon>Methanobacteriaceae</taxon>
        <taxon>Methanobacterium</taxon>
    </lineage>
</organism>
<accession>A0A0S4FM50</accession>
<gene>
    <name evidence="1" type="ORF">MB9_0463</name>
</gene>
<sequence>MIADLIEFGEWLSNNKQDEFSKNLNLDEDYLFIIKFNQNSENFEFKGIKPVKDTKTPYPEASIYNNYYYITTDQMVIKPSNSNLIGITPFMLKLDHDFLNKSKEMDDKKVNKFYKKVERSKKVNGNGKEFVELINSIYNNSNNYISRIPLTVNETNNLRTFFEENSLENIIETIKNYYNWLYENKEFIVNELIKFKERDEFKKQHKKSNFYLMCYFNSEIDLINDIFYYYSKFIKKRKENFKEIDDAACSFCGSTGNVYPSLGNFVMGNAAFSFNYDDNKDTAMNNSRLKFCKKCAIYAMLAEDKLMKILPNNILIIPKRTDGDYGKFLMEMSKKNSSFEKINEGLDNVDGFNFDLALYTKKKQGKGHVIEKYIENYKSYLARVRSDENKNPNELKEIPIYKEDKLEYLSFDETVKRSKKEPVTIKSIFEFEQIFKQFFINIKDSKLDYTKLYYFYQIYTRDLRGRAGIVGNLDSKTFTIFTKYMHAIFNFIYELNTDAIDKNMLNEIVLNNLTKITKNMEEPKYLILKRLNYYLMLNKELLGDNMLEKDHVNKLKRVISSYDKDKPENMAKILELIQENPSLKYYLIGKFLRLIDSTKYQSGKKQDIFGNFVTNANRNNIKNLFVTEVLQKNNYYIQKMNPKGKLVFNLFENDLNSLFNEENLSFEDYLLSIFAGYYTENILKKAVIKNE</sequence>
<dbReference type="GeneID" id="26738722"/>
<dbReference type="PATRIC" id="fig|2162.10.peg.479"/>
<evidence type="ECO:0000313" key="2">
    <source>
        <dbReference type="Proteomes" id="UP000062768"/>
    </source>
</evidence>
<evidence type="ECO:0000313" key="1">
    <source>
        <dbReference type="EMBL" id="CEL24110.1"/>
    </source>
</evidence>
<protein>
    <submittedName>
        <fullName evidence="1">Uncharacterized protein</fullName>
    </submittedName>
</protein>
<dbReference type="Proteomes" id="UP000062768">
    <property type="component" value="Chromosome I"/>
</dbReference>
<proteinExistence type="predicted"/>
<dbReference type="EMBL" id="LN734822">
    <property type="protein sequence ID" value="CEL24110.1"/>
    <property type="molecule type" value="Genomic_DNA"/>
</dbReference>
<dbReference type="RefSeq" id="WP_145899997.1">
    <property type="nucleotide sequence ID" value="NZ_LN734822.1"/>
</dbReference>